<organism evidence="2 3">
    <name type="scientific">Synechocystis sp. (strain ATCC 27184 / PCC 6803 / Kazusa)</name>
    <dbReference type="NCBI Taxonomy" id="1111708"/>
    <lineage>
        <taxon>Bacteria</taxon>
        <taxon>Bacillati</taxon>
        <taxon>Cyanobacteriota</taxon>
        <taxon>Cyanophyceae</taxon>
        <taxon>Synechococcales</taxon>
        <taxon>Merismopediaceae</taxon>
        <taxon>Synechocystis</taxon>
    </lineage>
</organism>
<evidence type="ECO:0000313" key="2">
    <source>
        <dbReference type="EMBL" id="BAD02153.1"/>
    </source>
</evidence>
<keyword evidence="2" id="KW-0614">Plasmid</keyword>
<proteinExistence type="predicted"/>
<evidence type="ECO:0000313" key="3">
    <source>
        <dbReference type="Proteomes" id="UP000001425"/>
    </source>
</evidence>
<dbReference type="EnsemblBacteria" id="BAD02153">
    <property type="protein sequence ID" value="BAD02153"/>
    <property type="gene ID" value="BAD02153"/>
</dbReference>
<evidence type="ECO:0000256" key="1">
    <source>
        <dbReference type="SAM" id="Coils"/>
    </source>
</evidence>
<keyword evidence="1" id="KW-0175">Coiled coil</keyword>
<dbReference type="AlphaFoldDB" id="Q6YRQ8"/>
<keyword evidence="3" id="KW-1185">Reference proteome</keyword>
<dbReference type="EMBL" id="AP006585">
    <property type="protein sequence ID" value="BAD02153.1"/>
    <property type="molecule type" value="Genomic_DNA"/>
</dbReference>
<dbReference type="Proteomes" id="UP000001425">
    <property type="component" value="Plasmid pSYSX"/>
</dbReference>
<gene>
    <name evidence="2" type="ordered locus">slr6096</name>
</gene>
<geneLocation type="plasmid" evidence="2 3">
    <name>pSYSX</name>
</geneLocation>
<accession>Q6YRQ8</accession>
<name>Q6YRQ8_SYNY3</name>
<sequence length="373" mass="42090">MQYFDFLPEITEKSQIKDFVANDAGVKTQEARLYGAFDEWWWLHSPMLNQLPESKGLMELRTAFFESFIASLEPVGLLDRFKVTGVIATWWDEVRYELRTLAESGFSGLVDSWIDTIRDALEDDDDDQPKGKEQFDPLSHKLVVQLLADYLEEIEAAEGLVADLEQQKVAFEQGDDDAEESDDDEEETVKNVAKALDDRRKDLKNDIKDALKRIKVLKSGATVKGQNSIAAQRKLGNDTTALERELVELEGFVAPVLAEIGEIEARLEPYNEIKASLAEARKALRGLKDQLIGRLVAARAELGEEGCEKLVLAAFYEGLKSHLDRYGAAHFQQVVAAVENWWDKYRVTLRDIVSERDTAAAKLDQFLEGLGYV</sequence>
<protein>
    <submittedName>
        <fullName evidence="2">Slr6096 protein</fullName>
    </submittedName>
</protein>
<reference evidence="2 3" key="1">
    <citation type="journal article" date="2003" name="DNA Res.">
        <title>Structural analysis of four large plasmids harboring in a unicellular cyanobacterium, Synechocystis sp. PCC 6803.</title>
        <authorList>
            <person name="Kaneko T."/>
            <person name="Nakamura Y."/>
            <person name="Sasamoto S."/>
            <person name="Watanabe A."/>
            <person name="Kohara M."/>
            <person name="Matsumoto M."/>
            <person name="Shimpo S."/>
            <person name="Yamada M."/>
            <person name="Tabata S."/>
        </authorList>
    </citation>
    <scope>NUCLEOTIDE SEQUENCE [LARGE SCALE GENOMIC DNA]</scope>
    <source>
        <strain evidence="3">ATCC 27184 / PCC 6803 / Kazusa</strain>
    </source>
</reference>
<dbReference type="InParanoid" id="Q6YRQ8"/>
<feature type="coiled-coil region" evidence="1">
    <location>
        <begin position="147"/>
        <end position="220"/>
    </location>
</feature>
<dbReference type="KEGG" id="syn:slr6096"/>